<evidence type="ECO:0000256" key="2">
    <source>
        <dbReference type="SAM" id="SignalP"/>
    </source>
</evidence>
<name>D2V666_NAEGR</name>
<keyword evidence="2" id="KW-0732">Signal</keyword>
<gene>
    <name evidence="3" type="ORF">NAEGRDRAFT_64326</name>
</gene>
<dbReference type="EMBL" id="GG738853">
    <property type="protein sequence ID" value="EFC47780.1"/>
    <property type="molecule type" value="Genomic_DNA"/>
</dbReference>
<dbReference type="RefSeq" id="XP_002680524.1">
    <property type="nucleotide sequence ID" value="XM_002680478.1"/>
</dbReference>
<dbReference type="KEGG" id="ngr:NAEGRDRAFT_64326"/>
<dbReference type="GeneID" id="8849410"/>
<feature type="compositionally biased region" description="Low complexity" evidence="1">
    <location>
        <begin position="727"/>
        <end position="751"/>
    </location>
</feature>
<evidence type="ECO:0000313" key="3">
    <source>
        <dbReference type="EMBL" id="EFC47780.1"/>
    </source>
</evidence>
<feature type="signal peptide" evidence="2">
    <location>
        <begin position="1"/>
        <end position="31"/>
    </location>
</feature>
<evidence type="ECO:0000256" key="1">
    <source>
        <dbReference type="SAM" id="MobiDB-lite"/>
    </source>
</evidence>
<dbReference type="AlphaFoldDB" id="D2V666"/>
<feature type="chain" id="PRO_5003037285" evidence="2">
    <location>
        <begin position="32"/>
        <end position="777"/>
    </location>
</feature>
<accession>D2V666</accession>
<reference evidence="3 4" key="1">
    <citation type="journal article" date="2010" name="Cell">
        <title>The genome of Naegleria gruberi illuminates early eukaryotic versatility.</title>
        <authorList>
            <person name="Fritz-Laylin L.K."/>
            <person name="Prochnik S.E."/>
            <person name="Ginger M.L."/>
            <person name="Dacks J.B."/>
            <person name="Carpenter M.L."/>
            <person name="Field M.C."/>
            <person name="Kuo A."/>
            <person name="Paredez A."/>
            <person name="Chapman J."/>
            <person name="Pham J."/>
            <person name="Shu S."/>
            <person name="Neupane R."/>
            <person name="Cipriano M."/>
            <person name="Mancuso J."/>
            <person name="Tu H."/>
            <person name="Salamov A."/>
            <person name="Lindquist E."/>
            <person name="Shapiro H."/>
            <person name="Lucas S."/>
            <person name="Grigoriev I.V."/>
            <person name="Cande W.Z."/>
            <person name="Fulton C."/>
            <person name="Rokhsar D.S."/>
            <person name="Dawson S.C."/>
        </authorList>
    </citation>
    <scope>NUCLEOTIDE SEQUENCE [LARGE SCALE GENOMIC DNA]</scope>
    <source>
        <strain evidence="3 4">NEG-M</strain>
    </source>
</reference>
<dbReference type="InParanoid" id="D2V666"/>
<feature type="region of interest" description="Disordered" evidence="1">
    <location>
        <begin position="715"/>
        <end position="777"/>
    </location>
</feature>
<proteinExistence type="predicted"/>
<sequence length="777" mass="82584">MLSTKLSLAFILASLLTLSLFCSWSLRVVNGQQVSKLTVREIFSPSADSELWLNHEYALEMAHHPMFDDHLESVLADLDGFEFDVESDEVLLEYMNSLSDADAKFFRRAFRGIGRAFRGIGKGIRRVGRVFRGVGKGLAKIGKGVGKFIKKYGKIILPVALTFATGGLGGFSLAGSLGGTLAKGAALLSKVSAIASKGNAILNGLNLVTGGKSKLLGKVLNFTNKVTGVLGKGSMLLGAGNSLVGGLSNFSLKNIASQLKPSELFKGSTLFEKGSNFLNKASGLIQKGQDFTSKLNTLTGGKIKILNKISNTLDKAQSFAGIGTDALKGLNGGWNSLKNLNLKNLDMKSLLTTENIKKGLSRLDSTISKTQDIVSRINDVTGGKSKSLNNILNVLNKGQQIVGVGNTAIDRFSDIKGAVSNLKNLKNIDMKKLFTVDGIQNSLSKLDNTLGKSKEFLSQINDISGGKSKALNNIIQKLEKGQQAVGIGSTVVDQYSGIKSSIDQLSSLKQNDLKKLLTFDNIQNGLGKLNGALAGGEKLATQLNEFTNGRSKTLVELISKLQKGQKVTSVTSSILDGAKDAKESIEKLKTLKKEDLNKLLTAEGLQSALNRMATAFQKGEHIASQLNEVTDGKNKGLTNLLSALQKGQALANAGSTSIDKINGIKSAVETLKTINGKDLFTQANLEKAMEGISAVYENGKGLVDQVKEVRNTFKKNDQPAVEAPSNEEPSANTETPSTETPAETPNNTEAPQPDVAEQPSAQEGEAPQEIDPATAAG</sequence>
<protein>
    <submittedName>
        <fullName evidence="3">Predicted protein</fullName>
    </submittedName>
</protein>
<organism evidence="4">
    <name type="scientific">Naegleria gruberi</name>
    <name type="common">Amoeba</name>
    <dbReference type="NCBI Taxonomy" id="5762"/>
    <lineage>
        <taxon>Eukaryota</taxon>
        <taxon>Discoba</taxon>
        <taxon>Heterolobosea</taxon>
        <taxon>Tetramitia</taxon>
        <taxon>Eutetramitia</taxon>
        <taxon>Vahlkampfiidae</taxon>
        <taxon>Naegleria</taxon>
    </lineage>
</organism>
<dbReference type="VEuPathDB" id="AmoebaDB:NAEGRDRAFT_64326"/>
<dbReference type="Proteomes" id="UP000006671">
    <property type="component" value="Unassembled WGS sequence"/>
</dbReference>
<evidence type="ECO:0000313" key="4">
    <source>
        <dbReference type="Proteomes" id="UP000006671"/>
    </source>
</evidence>
<keyword evidence="4" id="KW-1185">Reference proteome</keyword>